<dbReference type="EMBL" id="PSYR01000002">
    <property type="protein sequence ID" value="RCN55780.1"/>
    <property type="molecule type" value="Genomic_DNA"/>
</dbReference>
<name>A0A368HE41_9GAMM</name>
<evidence type="ECO:0000313" key="2">
    <source>
        <dbReference type="EMBL" id="RCN55780.1"/>
    </source>
</evidence>
<dbReference type="InterPro" id="IPR002611">
    <property type="entry name" value="IstB_ATP-bd"/>
</dbReference>
<evidence type="ECO:0000313" key="3">
    <source>
        <dbReference type="Proteomes" id="UP000253250"/>
    </source>
</evidence>
<gene>
    <name evidence="2" type="ORF">C4900_07620</name>
</gene>
<accession>A0A368HE41</accession>
<dbReference type="InterPro" id="IPR027417">
    <property type="entry name" value="P-loop_NTPase"/>
</dbReference>
<proteinExistence type="predicted"/>
<dbReference type="SMART" id="SM00382">
    <property type="entry name" value="AAA"/>
    <property type="match status" value="1"/>
</dbReference>
<dbReference type="GO" id="GO:0006260">
    <property type="term" value="P:DNA replication"/>
    <property type="evidence" value="ECO:0007669"/>
    <property type="project" value="TreeGrafter"/>
</dbReference>
<protein>
    <submittedName>
        <fullName evidence="2">DNA replication protein DnaC</fullName>
    </submittedName>
</protein>
<dbReference type="RefSeq" id="WP_114282887.1">
    <property type="nucleotide sequence ID" value="NZ_PSYR01000002.1"/>
</dbReference>
<dbReference type="OrthoDB" id="5956003at2"/>
<dbReference type="InterPro" id="IPR003593">
    <property type="entry name" value="AAA+_ATPase"/>
</dbReference>
<dbReference type="SUPFAM" id="SSF52540">
    <property type="entry name" value="P-loop containing nucleoside triphosphate hydrolases"/>
    <property type="match status" value="1"/>
</dbReference>
<reference evidence="2 3" key="1">
    <citation type="submission" date="2018-02" db="EMBL/GenBank/DDBJ databases">
        <title>Insights into the biology of acidophilic members of the Acidiferrobacteraceae family derived from comparative genomic analyses.</title>
        <authorList>
            <person name="Issotta F."/>
            <person name="Thyssen C."/>
            <person name="Mena C."/>
            <person name="Moya A."/>
            <person name="Bellenberg S."/>
            <person name="Sproer C."/>
            <person name="Covarrubias P.C."/>
            <person name="Sand W."/>
            <person name="Quatrini R."/>
            <person name="Vera M."/>
        </authorList>
    </citation>
    <scope>NUCLEOTIDE SEQUENCE [LARGE SCALE GENOMIC DNA]</scope>
    <source>
        <strain evidence="3">m-1</strain>
    </source>
</reference>
<dbReference type="PANTHER" id="PTHR30050:SF4">
    <property type="entry name" value="ATP-BINDING PROTEIN RV3427C IN INSERTION SEQUENCE-RELATED"/>
    <property type="match status" value="1"/>
</dbReference>
<dbReference type="Gene3D" id="3.40.50.300">
    <property type="entry name" value="P-loop containing nucleotide triphosphate hydrolases"/>
    <property type="match status" value="1"/>
</dbReference>
<dbReference type="AlphaFoldDB" id="A0A368HE41"/>
<sequence length="268" mass="29899">MSSDRILAEPAPRALSALLHNPPLAEQRMCGAHGAYLAQCHFGACWSRCPACAAADRVEERRRAARAAQSRMAADWQRRLGHAGIPLRFQDRTLDRFVVSHVAQERALGFASAYVAQFDQVLATGRSALFVGKPGTGKTHLAAGMGLALMARHRSVLFLTVLRALRLVKDTWSRGSEWSESDAVARLARPDLLILDEVGMQFGSRTEENILFDVLNERYESRRPTLLISNLSVDEVREVVGERVWDRLREDGGDVVTFDWTSYRGSHE</sequence>
<keyword evidence="3" id="KW-1185">Reference proteome</keyword>
<dbReference type="PANTHER" id="PTHR30050">
    <property type="entry name" value="CHROMOSOMAL REPLICATION INITIATOR PROTEIN DNAA"/>
    <property type="match status" value="1"/>
</dbReference>
<dbReference type="GO" id="GO:0005524">
    <property type="term" value="F:ATP binding"/>
    <property type="evidence" value="ECO:0007669"/>
    <property type="project" value="InterPro"/>
</dbReference>
<dbReference type="Pfam" id="PF01695">
    <property type="entry name" value="IstB_IS21"/>
    <property type="match status" value="1"/>
</dbReference>
<comment type="caution">
    <text evidence="2">The sequence shown here is derived from an EMBL/GenBank/DDBJ whole genome shotgun (WGS) entry which is preliminary data.</text>
</comment>
<dbReference type="CDD" id="cd00009">
    <property type="entry name" value="AAA"/>
    <property type="match status" value="1"/>
</dbReference>
<organism evidence="2 3">
    <name type="scientific">Acidiferrobacter thiooxydans</name>
    <dbReference type="NCBI Taxonomy" id="163359"/>
    <lineage>
        <taxon>Bacteria</taxon>
        <taxon>Pseudomonadati</taxon>
        <taxon>Pseudomonadota</taxon>
        <taxon>Gammaproteobacteria</taxon>
        <taxon>Acidiferrobacterales</taxon>
        <taxon>Acidiferrobacteraceae</taxon>
        <taxon>Acidiferrobacter</taxon>
    </lineage>
</organism>
<feature type="domain" description="AAA+ ATPase" evidence="1">
    <location>
        <begin position="124"/>
        <end position="251"/>
    </location>
</feature>
<evidence type="ECO:0000259" key="1">
    <source>
        <dbReference type="SMART" id="SM00382"/>
    </source>
</evidence>
<dbReference type="Proteomes" id="UP000253250">
    <property type="component" value="Unassembled WGS sequence"/>
</dbReference>